<evidence type="ECO:0000313" key="2">
    <source>
        <dbReference type="EMBL" id="CAI9303404.1"/>
    </source>
</evidence>
<protein>
    <submittedName>
        <fullName evidence="2">Uncharacterized protein</fullName>
    </submittedName>
</protein>
<reference evidence="2" key="1">
    <citation type="submission" date="2023-04" db="EMBL/GenBank/DDBJ databases">
        <authorList>
            <person name="Vijverberg K."/>
            <person name="Xiong W."/>
            <person name="Schranz E."/>
        </authorList>
    </citation>
    <scope>NUCLEOTIDE SEQUENCE</scope>
</reference>
<accession>A0AA36A2I3</accession>
<feature type="region of interest" description="Disordered" evidence="1">
    <location>
        <begin position="1"/>
        <end position="24"/>
    </location>
</feature>
<proteinExistence type="predicted"/>
<keyword evidence="3" id="KW-1185">Reference proteome</keyword>
<dbReference type="Proteomes" id="UP001177003">
    <property type="component" value="Chromosome 9"/>
</dbReference>
<sequence length="215" mass="23791">MAAVMGYGGDDGDEPPHPFGGAVPPKRRGMAVTKKMYKLFAANGRRPLKIVFDINTHMSIGEVYKCFIWEVGSYMWRDIGFDKDTWTDVSEAERVGMFQYLSICAQYRGRKNVAKTLLTGFEGNVEAARAQAPAAFHRGHVNKKGEVFDPLVEDEYNALAAEVALQTHHIDDSDGDPDTIDWIAIFEKVLGTQRGHVRGIEPKPSSTVGKSAQSQ</sequence>
<name>A0AA36A2I3_LACSI</name>
<feature type="region of interest" description="Disordered" evidence="1">
    <location>
        <begin position="196"/>
        <end position="215"/>
    </location>
</feature>
<gene>
    <name evidence="2" type="ORF">LSALG_LOCUS41846</name>
</gene>
<organism evidence="2 3">
    <name type="scientific">Lactuca saligna</name>
    <name type="common">Willowleaf lettuce</name>
    <dbReference type="NCBI Taxonomy" id="75948"/>
    <lineage>
        <taxon>Eukaryota</taxon>
        <taxon>Viridiplantae</taxon>
        <taxon>Streptophyta</taxon>
        <taxon>Embryophyta</taxon>
        <taxon>Tracheophyta</taxon>
        <taxon>Spermatophyta</taxon>
        <taxon>Magnoliopsida</taxon>
        <taxon>eudicotyledons</taxon>
        <taxon>Gunneridae</taxon>
        <taxon>Pentapetalae</taxon>
        <taxon>asterids</taxon>
        <taxon>campanulids</taxon>
        <taxon>Asterales</taxon>
        <taxon>Asteraceae</taxon>
        <taxon>Cichorioideae</taxon>
        <taxon>Cichorieae</taxon>
        <taxon>Lactucinae</taxon>
        <taxon>Lactuca</taxon>
    </lineage>
</organism>
<evidence type="ECO:0000313" key="3">
    <source>
        <dbReference type="Proteomes" id="UP001177003"/>
    </source>
</evidence>
<dbReference type="EMBL" id="OX465085">
    <property type="protein sequence ID" value="CAI9303404.1"/>
    <property type="molecule type" value="Genomic_DNA"/>
</dbReference>
<dbReference type="AlphaFoldDB" id="A0AA36A2I3"/>
<feature type="compositionally biased region" description="Polar residues" evidence="1">
    <location>
        <begin position="204"/>
        <end position="215"/>
    </location>
</feature>
<evidence type="ECO:0000256" key="1">
    <source>
        <dbReference type="SAM" id="MobiDB-lite"/>
    </source>
</evidence>